<dbReference type="InterPro" id="IPR001919">
    <property type="entry name" value="CBD2"/>
</dbReference>
<dbReference type="PROSITE" id="PS51173">
    <property type="entry name" value="CBM2"/>
    <property type="match status" value="1"/>
</dbReference>
<dbReference type="GO" id="GO:0005975">
    <property type="term" value="P:carbohydrate metabolic process"/>
    <property type="evidence" value="ECO:0007669"/>
    <property type="project" value="InterPro"/>
</dbReference>
<dbReference type="InterPro" id="IPR007112">
    <property type="entry name" value="Expansin/allergen_DPBB_dom"/>
</dbReference>
<dbReference type="GO" id="GO:0030001">
    <property type="term" value="P:metal ion transport"/>
    <property type="evidence" value="ECO:0007669"/>
    <property type="project" value="TreeGrafter"/>
</dbReference>
<comment type="caution">
    <text evidence="8">The sequence shown here is derived from an EMBL/GenBank/DDBJ whole genome shotgun (WGS) entry which is preliminary data.</text>
</comment>
<evidence type="ECO:0008006" key="9">
    <source>
        <dbReference type="Google" id="ProtNLM"/>
    </source>
</evidence>
<protein>
    <recommendedName>
        <fullName evidence="9">CBM2 domain-containing protein</fullName>
    </recommendedName>
</protein>
<keyword evidence="2" id="KW-0677">Repeat</keyword>
<evidence type="ECO:0000256" key="4">
    <source>
        <dbReference type="ARBA" id="ARBA00023065"/>
    </source>
</evidence>
<evidence type="ECO:0000259" key="6">
    <source>
        <dbReference type="PROSITE" id="PS50842"/>
    </source>
</evidence>
<keyword evidence="1" id="KW-0732">Signal</keyword>
<dbReference type="Gene3D" id="2.60.40.760">
    <property type="entry name" value="Expansin, cellulose-binding-like domain"/>
    <property type="match status" value="1"/>
</dbReference>
<dbReference type="Gene3D" id="2.60.40.2030">
    <property type="match status" value="4"/>
</dbReference>
<keyword evidence="4" id="KW-0406">Ion transport</keyword>
<keyword evidence="3" id="KW-0106">Calcium</keyword>
<evidence type="ECO:0000256" key="3">
    <source>
        <dbReference type="ARBA" id="ARBA00022837"/>
    </source>
</evidence>
<dbReference type="InterPro" id="IPR049818">
    <property type="entry name" value="Expansin_EXLX1-like"/>
</dbReference>
<dbReference type="SUPFAM" id="SSF141072">
    <property type="entry name" value="CalX-like"/>
    <property type="match status" value="4"/>
</dbReference>
<dbReference type="GO" id="GO:0007154">
    <property type="term" value="P:cell communication"/>
    <property type="evidence" value="ECO:0007669"/>
    <property type="project" value="InterPro"/>
</dbReference>
<dbReference type="InterPro" id="IPR038081">
    <property type="entry name" value="CalX-like_sf"/>
</dbReference>
<dbReference type="Pfam" id="PF00553">
    <property type="entry name" value="CBM_2"/>
    <property type="match status" value="1"/>
</dbReference>
<evidence type="ECO:0000259" key="7">
    <source>
        <dbReference type="PROSITE" id="PS51173"/>
    </source>
</evidence>
<sequence>MMNTSALDINFKLNSDWGDGFSSKISIANKGKQELEDWILKFEFPYEITKIWNAEIVSRVGNQYTIRHASWNSNISPGANASFGFIATPGNVTTKPSNYILNGEVIGTPSSPPTPQPTPQISVGDVSVIEGDDSVAQFKVKLSEASDKTVEVKYSTLGETAVAGKDFRGVSGQLKFDPGETEKIVSVKLKGDRQVEADETFTLKLSQPKNAEIAEAEGVATIIDDDQSSTQPLPQLSIEDFSFQEGDSGSTNQQISVKLSEASNEKISLNYTTANGTAKAGSDYTATSGTLTFEPGETTGTIEVPVSGDNKVEADETFTLKLTNPKNVTIGDSQVKITILNDDTNSPPPVDSNPGNQGNTGNNPTQIEPGKTYSGEGTFYGATGAGHCSFNATPNNRMVAAMNAVQYNKSQACGAYVEVSGPKQEAGAEPVVVRITDECPECQPGDIDLSTEAFKLIANPVDGRVPISWNLVNPNLTSPIIYHFKEGSNPYWTAVQIRNHNTPIASVEFQKDNGQWEAMERKPYNYFVEPTGVGSGPITLRVTDINGETITDSGINPIAGNEVSSSEQFPLDGEVADTPSLPPIPQPTPQIPQLSVEDVSVIEGDRGSNGVAQFMVQLSEASDKKVWVKYSTLGETAVAGKDFRKASGRLKFDPGETEKIVSVKLKGDRQVEADETFTLELSKPKNAEIAEAVGVATIIDDDQSSTSPLPKISIGDFSFQEGDSGSTNQQISVKLSEASNKEISLKYKTANGTAKAGSDYTATSGTLTFEPG</sequence>
<organism evidence="8">
    <name type="scientific">Symploca sp. SIO1C4</name>
    <dbReference type="NCBI Taxonomy" id="2607765"/>
    <lineage>
        <taxon>Bacteria</taxon>
        <taxon>Bacillati</taxon>
        <taxon>Cyanobacteriota</taxon>
        <taxon>Cyanophyceae</taxon>
        <taxon>Coleofasciculales</taxon>
        <taxon>Coleofasciculaceae</taxon>
        <taxon>Symploca</taxon>
    </lineage>
</organism>
<dbReference type="SUPFAM" id="SSF49384">
    <property type="entry name" value="Carbohydrate-binding domain"/>
    <property type="match status" value="1"/>
</dbReference>
<feature type="compositionally biased region" description="Low complexity" evidence="5">
    <location>
        <begin position="353"/>
        <end position="366"/>
    </location>
</feature>
<keyword evidence="4" id="KW-0813">Transport</keyword>
<feature type="non-terminal residue" evidence="8">
    <location>
        <position position="772"/>
    </location>
</feature>
<reference evidence="8" key="1">
    <citation type="submission" date="2019-11" db="EMBL/GenBank/DDBJ databases">
        <title>Genomic insights into an expanded diversity of filamentous marine cyanobacteria reveals the extraordinary biosynthetic potential of Moorea and Okeania.</title>
        <authorList>
            <person name="Ferreira Leao T."/>
            <person name="Wang M."/>
            <person name="Moss N."/>
            <person name="Da Silva R."/>
            <person name="Sanders J."/>
            <person name="Nurk S."/>
            <person name="Gurevich A."/>
            <person name="Humphrey G."/>
            <person name="Reher R."/>
            <person name="Zhu Q."/>
            <person name="Belda-Ferre P."/>
            <person name="Glukhov E."/>
            <person name="Rex R."/>
            <person name="Dorrestein P.C."/>
            <person name="Knight R."/>
            <person name="Pevzner P."/>
            <person name="Gerwick W.H."/>
            <person name="Gerwick L."/>
        </authorList>
    </citation>
    <scope>NUCLEOTIDE SEQUENCE</scope>
    <source>
        <strain evidence="8">SIO1C4</strain>
    </source>
</reference>
<feature type="domain" description="Expansin-like EG45" evidence="6">
    <location>
        <begin position="380"/>
        <end position="472"/>
    </location>
</feature>
<dbReference type="Pfam" id="PF03160">
    <property type="entry name" value="Calx-beta"/>
    <property type="match status" value="4"/>
</dbReference>
<name>A0A6B3NL91_9CYAN</name>
<dbReference type="InterPro" id="IPR003644">
    <property type="entry name" value="Calx_beta"/>
</dbReference>
<dbReference type="GO" id="GO:0004553">
    <property type="term" value="F:hydrolase activity, hydrolyzing O-glycosyl compounds"/>
    <property type="evidence" value="ECO:0007669"/>
    <property type="project" value="InterPro"/>
</dbReference>
<dbReference type="InterPro" id="IPR051171">
    <property type="entry name" value="CaCA"/>
</dbReference>
<dbReference type="EMBL" id="JAAHFQ010000676">
    <property type="protein sequence ID" value="NER30924.1"/>
    <property type="molecule type" value="Genomic_DNA"/>
</dbReference>
<dbReference type="PANTHER" id="PTHR11878:SF65">
    <property type="entry name" value="NA_CA-EXCHANGE PROTEIN, ISOFORM G"/>
    <property type="match status" value="1"/>
</dbReference>
<dbReference type="GO" id="GO:0016020">
    <property type="term" value="C:membrane"/>
    <property type="evidence" value="ECO:0007669"/>
    <property type="project" value="InterPro"/>
</dbReference>
<dbReference type="CDD" id="cd22272">
    <property type="entry name" value="DPBB_EXLX1-like"/>
    <property type="match status" value="1"/>
</dbReference>
<dbReference type="InterPro" id="IPR008965">
    <property type="entry name" value="CBM2/CBM3_carb-bd_dom_sf"/>
</dbReference>
<feature type="region of interest" description="Disordered" evidence="5">
    <location>
        <begin position="753"/>
        <end position="772"/>
    </location>
</feature>
<dbReference type="Gene3D" id="2.40.40.10">
    <property type="entry name" value="RlpA-like domain"/>
    <property type="match status" value="1"/>
</dbReference>
<dbReference type="Pfam" id="PF03330">
    <property type="entry name" value="DPBB_1"/>
    <property type="match status" value="1"/>
</dbReference>
<proteinExistence type="predicted"/>
<dbReference type="SUPFAM" id="SSF49590">
    <property type="entry name" value="PHL pollen allergen"/>
    <property type="match status" value="1"/>
</dbReference>
<dbReference type="AlphaFoldDB" id="A0A6B3NL91"/>
<dbReference type="InterPro" id="IPR012291">
    <property type="entry name" value="CBM2_carb-bd_dom_sf"/>
</dbReference>
<dbReference type="InterPro" id="IPR009009">
    <property type="entry name" value="RlpA-like_DPBB"/>
</dbReference>
<dbReference type="SMART" id="SM00637">
    <property type="entry name" value="CBD_II"/>
    <property type="match status" value="1"/>
</dbReference>
<dbReference type="PROSITE" id="PS50842">
    <property type="entry name" value="EXPANSIN_EG45"/>
    <property type="match status" value="1"/>
</dbReference>
<dbReference type="Gene3D" id="2.60.40.290">
    <property type="match status" value="1"/>
</dbReference>
<dbReference type="NCBIfam" id="NF041144">
    <property type="entry name" value="expansin_EXLX1"/>
    <property type="match status" value="1"/>
</dbReference>
<dbReference type="GO" id="GO:0030247">
    <property type="term" value="F:polysaccharide binding"/>
    <property type="evidence" value="ECO:0007669"/>
    <property type="project" value="UniProtKB-UniRule"/>
</dbReference>
<dbReference type="SMART" id="SM00237">
    <property type="entry name" value="Calx_beta"/>
    <property type="match status" value="3"/>
</dbReference>
<feature type="compositionally biased region" description="Polar residues" evidence="5">
    <location>
        <begin position="760"/>
        <end position="772"/>
    </location>
</feature>
<dbReference type="SUPFAM" id="SSF50685">
    <property type="entry name" value="Barwin-like endoglucanases"/>
    <property type="match status" value="1"/>
</dbReference>
<evidence type="ECO:0000256" key="2">
    <source>
        <dbReference type="ARBA" id="ARBA00022737"/>
    </source>
</evidence>
<dbReference type="PANTHER" id="PTHR11878">
    <property type="entry name" value="SODIUM/CALCIUM EXCHANGER"/>
    <property type="match status" value="1"/>
</dbReference>
<dbReference type="InterPro" id="IPR036908">
    <property type="entry name" value="RlpA-like_sf"/>
</dbReference>
<evidence type="ECO:0000256" key="5">
    <source>
        <dbReference type="SAM" id="MobiDB-lite"/>
    </source>
</evidence>
<feature type="domain" description="CBM2" evidence="7">
    <location>
        <begin position="1"/>
        <end position="109"/>
    </location>
</feature>
<feature type="region of interest" description="Disordered" evidence="5">
    <location>
        <begin position="339"/>
        <end position="374"/>
    </location>
</feature>
<accession>A0A6B3NL91</accession>
<gene>
    <name evidence="8" type="ORF">F6J89_25710</name>
</gene>
<evidence type="ECO:0000313" key="8">
    <source>
        <dbReference type="EMBL" id="NER30924.1"/>
    </source>
</evidence>
<evidence type="ECO:0000256" key="1">
    <source>
        <dbReference type="ARBA" id="ARBA00022729"/>
    </source>
</evidence>
<dbReference type="InterPro" id="IPR036749">
    <property type="entry name" value="Expansin_CBD_sf"/>
</dbReference>